<dbReference type="Gene3D" id="1.50.10.10">
    <property type="match status" value="1"/>
</dbReference>
<dbReference type="Pfam" id="PF21307">
    <property type="entry name" value="Glyco_hydro_95_C"/>
    <property type="match status" value="1"/>
</dbReference>
<organism evidence="3">
    <name type="scientific">termite gut metagenome</name>
    <dbReference type="NCBI Taxonomy" id="433724"/>
    <lineage>
        <taxon>unclassified sequences</taxon>
        <taxon>metagenomes</taxon>
        <taxon>organismal metagenomes</taxon>
    </lineage>
</organism>
<feature type="domain" description="Alpha fucosidase A-like C-terminal" evidence="1">
    <location>
        <begin position="666"/>
        <end position="762"/>
    </location>
</feature>
<comment type="caution">
    <text evidence="3">The sequence shown here is derived from an EMBL/GenBank/DDBJ whole genome shotgun (WGS) entry which is preliminary data.</text>
</comment>
<evidence type="ECO:0000259" key="2">
    <source>
        <dbReference type="Pfam" id="PF22124"/>
    </source>
</evidence>
<dbReference type="Pfam" id="PF22124">
    <property type="entry name" value="Glyco_hydro_95_cat"/>
    <property type="match status" value="1"/>
</dbReference>
<dbReference type="GO" id="GO:0004560">
    <property type="term" value="F:alpha-L-fucosidase activity"/>
    <property type="evidence" value="ECO:0007669"/>
    <property type="project" value="TreeGrafter"/>
</dbReference>
<feature type="domain" description="Glycosyl hydrolase family 95 catalytic" evidence="2">
    <location>
        <begin position="330"/>
        <end position="640"/>
    </location>
</feature>
<dbReference type="PANTHER" id="PTHR31084:SF0">
    <property type="entry name" value="ALPHA-L-FUCOSIDASE 2"/>
    <property type="match status" value="1"/>
</dbReference>
<sequence>MIGRRANTPNSIRFAARQGAPCSATFYMNELQKWMKALYPLFLLLQFLVFPCQSSNKWLNPQDVDWKTFLSQHDMVWDKISAGYYSGAILGNGLLGANIYAEDTIPGAYRWSIGRSDVTESREGEQALFHRARLSIGHFTLKPVYRIVSDSMRLSLYDAILQGNIKTEKGNINFQTYVDARQNIIVIETQATKKEQNYEWIWTSETAISPRSLFPQGQSAPEDYTTHPNPKPEQLKDGNYHFAIQELYSGKVYITAWHTQQTGSKYRTLVTVSFEDSKEKALATARQTISVYLKGDKTQWEENHKTWWHHYYPASFITFADAKIESFYWIQQYKLACLTRSDKLIIDLMGPWTTTTPWPAIWWNLNVQLTYSPLFAANRLELSEPLWRTLNEQQATLAANVPVKEWQSDAAAIGRSSSYDLYRPLQPELAEANQYEVGNLTWVMFYYEQYCTYKADSEELVNRFYPLLKRCIAYYSHILYKGEDGKYHLPLTASPEYKAAEDCNYDLSLLRWGLKTLLDINEKHGLNDPLQTHWQEVAQNLTDYPVDGEQGYMIGRNVKLKSSHRHFSHLLMIYPLHLIHWEQEENRELILRSLNHWIGMKGALQGYSYTGSSSIYAMMGEGEQAIRAINRLLNGYIQPNTLYKETGPVIETPLSAVTSLQEIYLQSWGGKIRIFPAVPDSWKDVSFINLRTEGGFLVSGIRKNRLTVSVQIEATVETKCVVQTNMNLKKMVINSLNKSEKPEYKIVNEEKGIIEINMRKNEVIYLSDVSFPTIAPPYYTLHPETERNFFGGKRHKELAERRKKKE</sequence>
<name>A0A5J4SKC6_9ZZZZ</name>
<dbReference type="PANTHER" id="PTHR31084">
    <property type="entry name" value="ALPHA-L-FUCOSIDASE 2"/>
    <property type="match status" value="1"/>
</dbReference>
<accession>A0A5J4SKC6</accession>
<dbReference type="GO" id="GO:0005975">
    <property type="term" value="P:carbohydrate metabolic process"/>
    <property type="evidence" value="ECO:0007669"/>
    <property type="project" value="InterPro"/>
</dbReference>
<dbReference type="InterPro" id="IPR054363">
    <property type="entry name" value="GH95_cat"/>
</dbReference>
<proteinExistence type="predicted"/>
<dbReference type="EMBL" id="SNRY01000159">
    <property type="protein sequence ID" value="KAA6345710.1"/>
    <property type="molecule type" value="Genomic_DNA"/>
</dbReference>
<dbReference type="InterPro" id="IPR012341">
    <property type="entry name" value="6hp_glycosidase-like_sf"/>
</dbReference>
<evidence type="ECO:0000313" key="3">
    <source>
        <dbReference type="EMBL" id="KAA6345710.1"/>
    </source>
</evidence>
<evidence type="ECO:0008006" key="4">
    <source>
        <dbReference type="Google" id="ProtNLM"/>
    </source>
</evidence>
<dbReference type="InterPro" id="IPR049053">
    <property type="entry name" value="AFCA-like_C"/>
</dbReference>
<protein>
    <recommendedName>
        <fullName evidence="4">Alpha-L-fucosidase</fullName>
    </recommendedName>
</protein>
<dbReference type="InterPro" id="IPR008928">
    <property type="entry name" value="6-hairpin_glycosidase_sf"/>
</dbReference>
<dbReference type="AlphaFoldDB" id="A0A5J4SKC6"/>
<gene>
    <name evidence="3" type="ORF">EZS27_006738</name>
</gene>
<reference evidence="3" key="1">
    <citation type="submission" date="2019-03" db="EMBL/GenBank/DDBJ databases">
        <title>Single cell metagenomics reveals metabolic interactions within the superorganism composed of flagellate Streblomastix strix and complex community of Bacteroidetes bacteria on its surface.</title>
        <authorList>
            <person name="Treitli S.C."/>
            <person name="Kolisko M."/>
            <person name="Husnik F."/>
            <person name="Keeling P."/>
            <person name="Hampl V."/>
        </authorList>
    </citation>
    <scope>NUCLEOTIDE SEQUENCE</scope>
    <source>
        <strain evidence="3">STM</strain>
    </source>
</reference>
<dbReference type="SUPFAM" id="SSF48208">
    <property type="entry name" value="Six-hairpin glycosidases"/>
    <property type="match status" value="1"/>
</dbReference>
<evidence type="ECO:0000259" key="1">
    <source>
        <dbReference type="Pfam" id="PF21307"/>
    </source>
</evidence>